<dbReference type="Gene3D" id="3.10.200.10">
    <property type="entry name" value="Alpha carbonic anhydrase"/>
    <property type="match status" value="1"/>
</dbReference>
<evidence type="ECO:0000256" key="2">
    <source>
        <dbReference type="SAM" id="Phobius"/>
    </source>
</evidence>
<dbReference type="SUPFAM" id="SSF51069">
    <property type="entry name" value="Carbonic anhydrase"/>
    <property type="match status" value="1"/>
</dbReference>
<evidence type="ECO:0000256" key="1">
    <source>
        <dbReference type="ARBA" id="ARBA00010718"/>
    </source>
</evidence>
<dbReference type="CDD" id="cd00326">
    <property type="entry name" value="alpha_CA"/>
    <property type="match status" value="1"/>
</dbReference>
<keyword evidence="2" id="KW-0472">Membrane</keyword>
<dbReference type="PROSITE" id="PS51144">
    <property type="entry name" value="ALPHA_CA_2"/>
    <property type="match status" value="1"/>
</dbReference>
<organism evidence="5 6">
    <name type="scientific">Hypothenemus hampei</name>
    <name type="common">Coffee berry borer</name>
    <dbReference type="NCBI Taxonomy" id="57062"/>
    <lineage>
        <taxon>Eukaryota</taxon>
        <taxon>Metazoa</taxon>
        <taxon>Ecdysozoa</taxon>
        <taxon>Arthropoda</taxon>
        <taxon>Hexapoda</taxon>
        <taxon>Insecta</taxon>
        <taxon>Pterygota</taxon>
        <taxon>Neoptera</taxon>
        <taxon>Endopterygota</taxon>
        <taxon>Coleoptera</taxon>
        <taxon>Polyphaga</taxon>
        <taxon>Cucujiformia</taxon>
        <taxon>Curculionidae</taxon>
        <taxon>Scolytinae</taxon>
        <taxon>Hypothenemus</taxon>
    </lineage>
</organism>
<reference evidence="5 6" key="1">
    <citation type="submission" date="2024-05" db="EMBL/GenBank/DDBJ databases">
        <title>Genetic variation in Jamaican populations of the coffee berry borer (Hypothenemus hampei).</title>
        <authorList>
            <person name="Errbii M."/>
            <person name="Myrie A."/>
        </authorList>
    </citation>
    <scope>NUCLEOTIDE SEQUENCE [LARGE SCALE GENOMIC DNA]</scope>
    <source>
        <strain evidence="5">JA-Hopewell-2020-01-JO</strain>
        <tissue evidence="5">Whole body</tissue>
    </source>
</reference>
<feature type="chain" id="PRO_5044816843" description="Alpha-carbonic anhydrase domain-containing protein" evidence="3">
    <location>
        <begin position="21"/>
        <end position="294"/>
    </location>
</feature>
<name>A0ABD1EBM2_HYPHA</name>
<dbReference type="EMBL" id="JBDJPC010000009">
    <property type="protein sequence ID" value="KAL1492054.1"/>
    <property type="molecule type" value="Genomic_DNA"/>
</dbReference>
<evidence type="ECO:0000313" key="5">
    <source>
        <dbReference type="EMBL" id="KAL1492054.1"/>
    </source>
</evidence>
<keyword evidence="6" id="KW-1185">Reference proteome</keyword>
<dbReference type="InterPro" id="IPR023561">
    <property type="entry name" value="Carbonic_anhydrase_a-class"/>
</dbReference>
<feature type="signal peptide" evidence="3">
    <location>
        <begin position="1"/>
        <end position="20"/>
    </location>
</feature>
<keyword evidence="3" id="KW-0732">Signal</keyword>
<proteinExistence type="inferred from homology"/>
<dbReference type="SMART" id="SM01057">
    <property type="entry name" value="Carb_anhydrase"/>
    <property type="match status" value="1"/>
</dbReference>
<feature type="domain" description="Alpha-carbonic anhydrase" evidence="4">
    <location>
        <begin position="21"/>
        <end position="264"/>
    </location>
</feature>
<evidence type="ECO:0000313" key="6">
    <source>
        <dbReference type="Proteomes" id="UP001566132"/>
    </source>
</evidence>
<protein>
    <recommendedName>
        <fullName evidence="4">Alpha-carbonic anhydrase domain-containing protein</fullName>
    </recommendedName>
</protein>
<dbReference type="PANTHER" id="PTHR18952:SF270">
    <property type="entry name" value="CARBONIC ANHYDRASE"/>
    <property type="match status" value="1"/>
</dbReference>
<keyword evidence="2" id="KW-1133">Transmembrane helix</keyword>
<sequence length="294" mass="33442">MMFLEVELFFFILLAGTALGGHWTYNDEEQWSSLCQNGQNQSPIALFKSIATIKHLSPLSMHGYGQRVKALLKNNGHSAEVRLEGVEAPRFHGGGLAETYQLDHLHFHWQSEHTLDGYRLPLELHLVHFSQQYRNLSEAIQHPHGVAVLAVLFDLSADDDEDFQPLLDIIHNLKEKVGEPRQLQEFSAKNFLPRDKGGFYRYSGSLTTPGCNEGVVWTIFSNTLPISNRQVNIFKAIQTEDREPLIKNYRSLQPLNGRTVYLRVSPIRDNGAFAQKFSLILITVCSACFLVFWC</sequence>
<dbReference type="Pfam" id="PF00194">
    <property type="entry name" value="Carb_anhydrase"/>
    <property type="match status" value="1"/>
</dbReference>
<evidence type="ECO:0000256" key="3">
    <source>
        <dbReference type="SAM" id="SignalP"/>
    </source>
</evidence>
<dbReference type="PANTHER" id="PTHR18952">
    <property type="entry name" value="CARBONIC ANHYDRASE"/>
    <property type="match status" value="1"/>
</dbReference>
<evidence type="ECO:0000259" key="4">
    <source>
        <dbReference type="PROSITE" id="PS51144"/>
    </source>
</evidence>
<accession>A0ABD1EBM2</accession>
<comment type="similarity">
    <text evidence="1">Belongs to the alpha-carbonic anhydrase family.</text>
</comment>
<dbReference type="InterPro" id="IPR001148">
    <property type="entry name" value="CA_dom"/>
</dbReference>
<dbReference type="AlphaFoldDB" id="A0ABD1EBM2"/>
<dbReference type="Proteomes" id="UP001566132">
    <property type="component" value="Unassembled WGS sequence"/>
</dbReference>
<comment type="caution">
    <text evidence="5">The sequence shown here is derived from an EMBL/GenBank/DDBJ whole genome shotgun (WGS) entry which is preliminary data.</text>
</comment>
<gene>
    <name evidence="5" type="ORF">ABEB36_012552</name>
</gene>
<keyword evidence="2" id="KW-0812">Transmembrane</keyword>
<feature type="transmembrane region" description="Helical" evidence="2">
    <location>
        <begin position="273"/>
        <end position="293"/>
    </location>
</feature>
<dbReference type="InterPro" id="IPR036398">
    <property type="entry name" value="CA_dom_sf"/>
</dbReference>